<feature type="compositionally biased region" description="Polar residues" evidence="1">
    <location>
        <begin position="338"/>
        <end position="351"/>
    </location>
</feature>
<dbReference type="GO" id="GO:0010494">
    <property type="term" value="C:cytoplasmic stress granule"/>
    <property type="evidence" value="ECO:0007669"/>
    <property type="project" value="TreeGrafter"/>
</dbReference>
<dbReference type="OrthoDB" id="2275718at2759"/>
<feature type="domain" description="Ataxin 2 SM" evidence="2">
    <location>
        <begin position="17"/>
        <end position="95"/>
    </location>
</feature>
<dbReference type="GO" id="GO:0003729">
    <property type="term" value="F:mRNA binding"/>
    <property type="evidence" value="ECO:0007669"/>
    <property type="project" value="TreeGrafter"/>
</dbReference>
<dbReference type="GO" id="GO:0034063">
    <property type="term" value="P:stress granule assembly"/>
    <property type="evidence" value="ECO:0007669"/>
    <property type="project" value="TreeGrafter"/>
</dbReference>
<feature type="region of interest" description="Disordered" evidence="1">
    <location>
        <begin position="338"/>
        <end position="359"/>
    </location>
</feature>
<accession>A0A9Q0FTN8</accession>
<gene>
    <name evidence="3" type="ORF">Tsubulata_012764</name>
</gene>
<organism evidence="3 4">
    <name type="scientific">Turnera subulata</name>
    <dbReference type="NCBI Taxonomy" id="218843"/>
    <lineage>
        <taxon>Eukaryota</taxon>
        <taxon>Viridiplantae</taxon>
        <taxon>Streptophyta</taxon>
        <taxon>Embryophyta</taxon>
        <taxon>Tracheophyta</taxon>
        <taxon>Spermatophyta</taxon>
        <taxon>Magnoliopsida</taxon>
        <taxon>eudicotyledons</taxon>
        <taxon>Gunneridae</taxon>
        <taxon>Pentapetalae</taxon>
        <taxon>rosids</taxon>
        <taxon>fabids</taxon>
        <taxon>Malpighiales</taxon>
        <taxon>Passifloraceae</taxon>
        <taxon>Turnera</taxon>
    </lineage>
</organism>
<keyword evidence="4" id="KW-1185">Reference proteome</keyword>
<name>A0A9Q0FTN8_9ROSI</name>
<reference evidence="3" key="1">
    <citation type="submission" date="2022-02" db="EMBL/GenBank/DDBJ databases">
        <authorList>
            <person name="Henning P.M."/>
            <person name="McCubbin A.G."/>
            <person name="Shore J.S."/>
        </authorList>
    </citation>
    <scope>NUCLEOTIDE SEQUENCE</scope>
    <source>
        <strain evidence="3">F60SS</strain>
        <tissue evidence="3">Leaves</tissue>
    </source>
</reference>
<dbReference type="PANTHER" id="PTHR12854:SF12">
    <property type="entry name" value="POLYADENYLATE-BINDING PROTEIN INTERACTING PROTEIN"/>
    <property type="match status" value="1"/>
</dbReference>
<proteinExistence type="predicted"/>
<dbReference type="InterPro" id="IPR045117">
    <property type="entry name" value="ATXN2-like"/>
</dbReference>
<evidence type="ECO:0000259" key="2">
    <source>
        <dbReference type="Pfam" id="PF14438"/>
    </source>
</evidence>
<reference evidence="3" key="2">
    <citation type="journal article" date="2023" name="Plants (Basel)">
        <title>Annotation of the Turnera subulata (Passifloraceae) Draft Genome Reveals the S-Locus Evolved after the Divergence of Turneroideae from Passifloroideae in a Stepwise Manner.</title>
        <authorList>
            <person name="Henning P.M."/>
            <person name="Roalson E.H."/>
            <person name="Mir W."/>
            <person name="McCubbin A.G."/>
            <person name="Shore J.S."/>
        </authorList>
    </citation>
    <scope>NUCLEOTIDE SEQUENCE</scope>
    <source>
        <strain evidence="3">F60SS</strain>
    </source>
</reference>
<dbReference type="AlphaFoldDB" id="A0A9Q0FTN8"/>
<dbReference type="Proteomes" id="UP001141552">
    <property type="component" value="Unassembled WGS sequence"/>
</dbReference>
<evidence type="ECO:0000256" key="1">
    <source>
        <dbReference type="SAM" id="MobiDB-lite"/>
    </source>
</evidence>
<comment type="caution">
    <text evidence="3">The sequence shown here is derived from an EMBL/GenBank/DDBJ whole genome shotgun (WGS) entry which is preliminary data.</text>
</comment>
<dbReference type="Pfam" id="PF14438">
    <property type="entry name" value="SM-ATX"/>
    <property type="match status" value="1"/>
</dbReference>
<sequence>MGYKNRAETETEACLSEALLFATMCIIGLPVEVHVRDGSVYSGTFHTASVGDDYGIVLKEAKLTKKGKCGVNVANGSVIETLVILSDDLVQVIAKGVQIPADGVTCSISNNDVETAVSNGSCTEVVNGAKKPHKSTLDKKKMSQKRYLSFFLLAFHGRRGTGEYLEDRNSAKNKNGSAHFYLPTKGGKQHEGTTKLLPNHIGNSTAVEKGKSDGMAIPKRDEVSGASVNGRQTFDNWPQAEQDHYQQKFEFQRKKSAGEVQSSTPLEASCLTKAHEAQGTTDVLPNGASSPPASELVNLHEQCCGSPSSGGVSSPNAVCSSVSTVPNPVVTTELVGSSSAVSTNAVSPQPLESSKSSKEFKLNPGAKIFSPTFSNPISAGPTARPTVSNVVYIPSNSPVVPVAAAQQEVSMNPFAHRPSIPTKFSPYSNLTALNGGNASQFSQPIVGNMGSRTQPLRYTGQYHSVQAGSTYLPPSSPVVVGRLGQLVCVQPVPHLRYNAYDNGAVAISPGSAHPLLTSNQIQYPKYQGSATGQALQLYVPPPLVAGGQQPFAITSPAPHLQPPIPFNRSVPVPAANAVFSTKFP</sequence>
<feature type="region of interest" description="Disordered" evidence="1">
    <location>
        <begin position="186"/>
        <end position="216"/>
    </location>
</feature>
<evidence type="ECO:0000313" key="3">
    <source>
        <dbReference type="EMBL" id="KAJ4837431.1"/>
    </source>
</evidence>
<protein>
    <recommendedName>
        <fullName evidence="2">Ataxin 2 SM domain-containing protein</fullName>
    </recommendedName>
</protein>
<evidence type="ECO:0000313" key="4">
    <source>
        <dbReference type="Proteomes" id="UP001141552"/>
    </source>
</evidence>
<dbReference type="PANTHER" id="PTHR12854">
    <property type="entry name" value="ATAXIN 2-RELATED"/>
    <property type="match status" value="1"/>
</dbReference>
<dbReference type="EMBL" id="JAKUCV010003839">
    <property type="protein sequence ID" value="KAJ4837431.1"/>
    <property type="molecule type" value="Genomic_DNA"/>
</dbReference>
<dbReference type="InterPro" id="IPR025852">
    <property type="entry name" value="SM_dom_ATX"/>
</dbReference>